<dbReference type="STRING" id="717772.THIAE_02410"/>
<dbReference type="EC" id="4.1.3.38" evidence="6"/>
<dbReference type="GO" id="GO:0046656">
    <property type="term" value="P:folic acid biosynthetic process"/>
    <property type="evidence" value="ECO:0007669"/>
    <property type="project" value="UniProtKB-KW"/>
</dbReference>
<evidence type="ECO:0000256" key="8">
    <source>
        <dbReference type="ARBA" id="ARBA00054027"/>
    </source>
</evidence>
<proteinExistence type="inferred from homology"/>
<dbReference type="InterPro" id="IPR050571">
    <property type="entry name" value="Class-IV_PLP-Dep_Aminotrnsfr"/>
</dbReference>
<dbReference type="SUPFAM" id="SSF56752">
    <property type="entry name" value="D-aminoacid aminotransferase-like PLP-dependent enzymes"/>
    <property type="match status" value="1"/>
</dbReference>
<dbReference type="PROSITE" id="PS00770">
    <property type="entry name" value="AA_TRANSFER_CLASS_4"/>
    <property type="match status" value="1"/>
</dbReference>
<dbReference type="PANTHER" id="PTHR42743:SF10">
    <property type="entry name" value="D-ALANINE AMINOTRANSFERASE"/>
    <property type="match status" value="1"/>
</dbReference>
<keyword evidence="14" id="KW-1185">Reference proteome</keyword>
<dbReference type="Gene3D" id="3.20.10.10">
    <property type="entry name" value="D-amino Acid Aminotransferase, subunit A, domain 2"/>
    <property type="match status" value="1"/>
</dbReference>
<dbReference type="Gene3D" id="3.30.470.10">
    <property type="match status" value="1"/>
</dbReference>
<sequence length="286" mass="32496">MSDKVTQWAYLNGQFQPLHETKISVLDRGFLFGDGVYEVVPVYNQQVFEWPAHYARLERSLALTHIPNPLDQQAWLALLNELIQRHPWPHQFIYLQITRGVQTPRDHLPAAELIPTLLAYTNPLAPIDKRKVSQGIAAITHADLRWQHCDIKAITLLANVMAKQAAQAAEAQDALLVRPDGRVTEGSASNMFLIKDGTIHTPPLNEFILPGITRLVVEKLCRQHHIEFIERDIDQAELSTADELWLASSTKEIIPIVRLNHQPVGSGQAGRLWSQMFDLYQAYKNR</sequence>
<evidence type="ECO:0000256" key="2">
    <source>
        <dbReference type="ARBA" id="ARBA00009320"/>
    </source>
</evidence>
<dbReference type="InterPro" id="IPR043131">
    <property type="entry name" value="BCAT-like_N"/>
</dbReference>
<evidence type="ECO:0000313" key="13">
    <source>
        <dbReference type="EMBL" id="AHF00779.1"/>
    </source>
</evidence>
<evidence type="ECO:0000256" key="9">
    <source>
        <dbReference type="ARBA" id="ARBA00069174"/>
    </source>
</evidence>
<accession>W0DUW5</accession>
<dbReference type="InterPro" id="IPR036038">
    <property type="entry name" value="Aminotransferase-like"/>
</dbReference>
<dbReference type="InterPro" id="IPR001544">
    <property type="entry name" value="Aminotrans_IV"/>
</dbReference>
<dbReference type="Proteomes" id="UP000005380">
    <property type="component" value="Chromosome"/>
</dbReference>
<evidence type="ECO:0000256" key="1">
    <source>
        <dbReference type="ARBA" id="ARBA00001933"/>
    </source>
</evidence>
<keyword evidence="3 12" id="KW-0663">Pyridoxal phosphate</keyword>
<evidence type="ECO:0000313" key="14">
    <source>
        <dbReference type="Proteomes" id="UP000005380"/>
    </source>
</evidence>
<dbReference type="GO" id="GO:0005829">
    <property type="term" value="C:cytosol"/>
    <property type="evidence" value="ECO:0007669"/>
    <property type="project" value="TreeGrafter"/>
</dbReference>
<dbReference type="GO" id="GO:0008696">
    <property type="term" value="F:4-amino-4-deoxychorismate lyase activity"/>
    <property type="evidence" value="ECO:0007669"/>
    <property type="project" value="UniProtKB-EC"/>
</dbReference>
<evidence type="ECO:0000256" key="10">
    <source>
        <dbReference type="ARBA" id="ARBA00080135"/>
    </source>
</evidence>
<dbReference type="KEGG" id="tao:THIAE_02410"/>
<dbReference type="RefSeq" id="WP_006459903.1">
    <property type="nucleotide sequence ID" value="NZ_CP007030.1"/>
</dbReference>
<organism evidence="13 14">
    <name type="scientific">Thiomicrospira aerophila AL3</name>
    <dbReference type="NCBI Taxonomy" id="717772"/>
    <lineage>
        <taxon>Bacteria</taxon>
        <taxon>Pseudomonadati</taxon>
        <taxon>Pseudomonadota</taxon>
        <taxon>Gammaproteobacteria</taxon>
        <taxon>Thiotrichales</taxon>
        <taxon>Piscirickettsiaceae</taxon>
        <taxon>Thiomicrospira</taxon>
    </lineage>
</organism>
<dbReference type="GO" id="GO:0008652">
    <property type="term" value="P:amino acid biosynthetic process"/>
    <property type="evidence" value="ECO:0007669"/>
    <property type="project" value="UniProtKB-ARBA"/>
</dbReference>
<comment type="catalytic activity">
    <reaction evidence="7">
        <text>4-amino-4-deoxychorismate = 4-aminobenzoate + pyruvate + H(+)</text>
        <dbReference type="Rhea" id="RHEA:16201"/>
        <dbReference type="ChEBI" id="CHEBI:15361"/>
        <dbReference type="ChEBI" id="CHEBI:15378"/>
        <dbReference type="ChEBI" id="CHEBI:17836"/>
        <dbReference type="ChEBI" id="CHEBI:58406"/>
        <dbReference type="EC" id="4.1.3.38"/>
    </reaction>
</comment>
<comment type="pathway">
    <text evidence="5">Cofactor biosynthesis; tetrahydrofolate biosynthesis; 4-aminobenzoate from chorismate: step 2/2.</text>
</comment>
<evidence type="ECO:0000256" key="6">
    <source>
        <dbReference type="ARBA" id="ARBA00035676"/>
    </source>
</evidence>
<dbReference type="FunFam" id="3.20.10.10:FF:000002">
    <property type="entry name" value="D-alanine aminotransferase"/>
    <property type="match status" value="1"/>
</dbReference>
<keyword evidence="4" id="KW-0289">Folate biosynthesis</keyword>
<dbReference type="InterPro" id="IPR043132">
    <property type="entry name" value="BCAT-like_C"/>
</dbReference>
<comment type="function">
    <text evidence="8">Involved in the biosynthesis of p-aminobenzoate (PABA), a precursor of tetrahydrofolate. Converts 4-amino-4-deoxychorismate into 4-aminobenzoate (PABA) and pyruvate.</text>
</comment>
<dbReference type="AlphaFoldDB" id="W0DUW5"/>
<name>W0DUW5_9GAMM</name>
<dbReference type="PANTHER" id="PTHR42743">
    <property type="entry name" value="AMINO-ACID AMINOTRANSFERASE"/>
    <property type="match status" value="1"/>
</dbReference>
<dbReference type="Pfam" id="PF01063">
    <property type="entry name" value="Aminotran_4"/>
    <property type="match status" value="1"/>
</dbReference>
<reference evidence="13 14" key="1">
    <citation type="submission" date="2013-12" db="EMBL/GenBank/DDBJ databases">
        <authorList>
            <consortium name="DOE Joint Genome Institute"/>
            <person name="Kappler U."/>
            <person name="Huntemann M."/>
            <person name="Han J."/>
            <person name="Chen A."/>
            <person name="Kyrpides N."/>
            <person name="Mavromatis K."/>
            <person name="Markowitz V."/>
            <person name="Palaniappan K."/>
            <person name="Ivanova N."/>
            <person name="Schaumberg A."/>
            <person name="Pati A."/>
            <person name="Liolios K."/>
            <person name="Nordberg H.P."/>
            <person name="Cantor M.N."/>
            <person name="Hua S.X."/>
            <person name="Woyke T."/>
        </authorList>
    </citation>
    <scope>NUCLEOTIDE SEQUENCE [LARGE SCALE GENOMIC DNA]</scope>
    <source>
        <strain evidence="14">AL2</strain>
    </source>
</reference>
<evidence type="ECO:0000256" key="3">
    <source>
        <dbReference type="ARBA" id="ARBA00022898"/>
    </source>
</evidence>
<dbReference type="HOGENOM" id="CLU_020844_4_1_6"/>
<protein>
    <recommendedName>
        <fullName evidence="9">Aminodeoxychorismate lyase</fullName>
        <ecNumber evidence="6">4.1.3.38</ecNumber>
    </recommendedName>
    <alternativeName>
        <fullName evidence="10">4-amino-4-deoxychorismate lyase</fullName>
    </alternativeName>
</protein>
<evidence type="ECO:0000256" key="11">
    <source>
        <dbReference type="RuleBase" id="RU004106"/>
    </source>
</evidence>
<dbReference type="InParanoid" id="W0DUW5"/>
<dbReference type="OrthoDB" id="21319at2"/>
<evidence type="ECO:0000256" key="5">
    <source>
        <dbReference type="ARBA" id="ARBA00035633"/>
    </source>
</evidence>
<dbReference type="EMBL" id="CP007030">
    <property type="protein sequence ID" value="AHF00779.1"/>
    <property type="molecule type" value="Genomic_DNA"/>
</dbReference>
<comment type="similarity">
    <text evidence="2 11">Belongs to the class-IV pyridoxal-phosphate-dependent aminotransferase family.</text>
</comment>
<gene>
    <name evidence="13" type="ORF">THIAE_02410</name>
</gene>
<evidence type="ECO:0000256" key="7">
    <source>
        <dbReference type="ARBA" id="ARBA00049529"/>
    </source>
</evidence>
<evidence type="ECO:0000256" key="4">
    <source>
        <dbReference type="ARBA" id="ARBA00022909"/>
    </source>
</evidence>
<comment type="cofactor">
    <cofactor evidence="1 12">
        <name>pyridoxal 5'-phosphate</name>
        <dbReference type="ChEBI" id="CHEBI:597326"/>
    </cofactor>
</comment>
<evidence type="ECO:0000256" key="12">
    <source>
        <dbReference type="RuleBase" id="RU004516"/>
    </source>
</evidence>
<dbReference type="eggNOG" id="COG0115">
    <property type="taxonomic scope" value="Bacteria"/>
</dbReference>
<dbReference type="InterPro" id="IPR018300">
    <property type="entry name" value="Aminotrans_IV_CS"/>
</dbReference>